<keyword evidence="5 8" id="KW-0963">Cytoplasm</keyword>
<dbReference type="HAMAP" id="MF_00147_B">
    <property type="entry name" value="TIM_B"/>
    <property type="match status" value="1"/>
</dbReference>
<sequence length="247" mass="24506">MRRKLVAGNWKMFGLKADLPEVSAIAAAAAANPGVDVALCVPFTLISAAAKAAGAMPVGAQDVHASPNGAHTGCVAAPMLVEAGARLAIVGHSERRAAQHETDAEVKAKAEAAHGAGLQAILCIGETLEERDAGRAEAVVTAQVAASLPDGAAGSWLALAYEPVWAIGTGRTPTEADVAAMHGAIRAKLRALIGAEADAVRILYGGSVNAGNAASLLACADVDGALVGGASLTAAKFVPIIEAAAAL</sequence>
<dbReference type="Proteomes" id="UP001596977">
    <property type="component" value="Unassembled WGS sequence"/>
</dbReference>
<comment type="pathway">
    <text evidence="8 9">Carbohydrate degradation; glycolysis; D-glyceraldehyde 3-phosphate from glycerone phosphate: step 1/1.</text>
</comment>
<evidence type="ECO:0000256" key="4">
    <source>
        <dbReference type="ARBA" id="ARBA00022432"/>
    </source>
</evidence>
<dbReference type="PROSITE" id="PS00171">
    <property type="entry name" value="TIM_1"/>
    <property type="match status" value="1"/>
</dbReference>
<evidence type="ECO:0000256" key="8">
    <source>
        <dbReference type="HAMAP-Rule" id="MF_00147"/>
    </source>
</evidence>
<keyword evidence="7 8" id="KW-0413">Isomerase</keyword>
<evidence type="ECO:0000256" key="5">
    <source>
        <dbReference type="ARBA" id="ARBA00022490"/>
    </source>
</evidence>
<dbReference type="InterPro" id="IPR035990">
    <property type="entry name" value="TIM_sf"/>
</dbReference>
<protein>
    <recommendedName>
        <fullName evidence="8 9">Triosephosphate isomerase</fullName>
        <shortName evidence="8">TIM</shortName>
        <shortName evidence="8">TPI</shortName>
        <ecNumber evidence="8 9">5.3.1.1</ecNumber>
    </recommendedName>
    <alternativeName>
        <fullName evidence="8">Triose-phosphate isomerase</fullName>
    </alternativeName>
</protein>
<evidence type="ECO:0000256" key="7">
    <source>
        <dbReference type="ARBA" id="ARBA00023235"/>
    </source>
</evidence>
<dbReference type="PANTHER" id="PTHR21139:SF42">
    <property type="entry name" value="TRIOSEPHOSPHATE ISOMERASE"/>
    <property type="match status" value="1"/>
</dbReference>
<feature type="binding site" evidence="8">
    <location>
        <begin position="9"/>
        <end position="11"/>
    </location>
    <ligand>
        <name>substrate</name>
    </ligand>
</feature>
<evidence type="ECO:0000256" key="9">
    <source>
        <dbReference type="RuleBase" id="RU363013"/>
    </source>
</evidence>
<dbReference type="PROSITE" id="PS51440">
    <property type="entry name" value="TIM_2"/>
    <property type="match status" value="1"/>
</dbReference>
<evidence type="ECO:0000313" key="10">
    <source>
        <dbReference type="EMBL" id="MFD0948044.1"/>
    </source>
</evidence>
<dbReference type="CDD" id="cd00311">
    <property type="entry name" value="TIM"/>
    <property type="match status" value="1"/>
</dbReference>
<evidence type="ECO:0000256" key="6">
    <source>
        <dbReference type="ARBA" id="ARBA00023152"/>
    </source>
</evidence>
<dbReference type="EC" id="5.3.1.1" evidence="8 9"/>
<comment type="pathway">
    <text evidence="2">Carbohydrate metabolism; erythritol degradation.</text>
</comment>
<feature type="binding site" evidence="8">
    <location>
        <position position="168"/>
    </location>
    <ligand>
        <name>substrate</name>
    </ligand>
</feature>
<keyword evidence="6 8" id="KW-0324">Glycolysis</keyword>
<feature type="binding site" evidence="8">
    <location>
        <begin position="228"/>
        <end position="229"/>
    </location>
    <ligand>
        <name>substrate</name>
    </ligand>
</feature>
<dbReference type="PANTHER" id="PTHR21139">
    <property type="entry name" value="TRIOSEPHOSPHATE ISOMERASE"/>
    <property type="match status" value="1"/>
</dbReference>
<dbReference type="InterPro" id="IPR022896">
    <property type="entry name" value="TrioseP_Isoase_bac/euk"/>
</dbReference>
<dbReference type="InterPro" id="IPR020861">
    <property type="entry name" value="Triosephosphate_isomerase_AS"/>
</dbReference>
<dbReference type="GO" id="GO:0004807">
    <property type="term" value="F:triose-phosphate isomerase activity"/>
    <property type="evidence" value="ECO:0007669"/>
    <property type="project" value="UniProtKB-EC"/>
</dbReference>
<accession>A0ABW3HAG3</accession>
<comment type="subcellular location">
    <subcellularLocation>
        <location evidence="8 9">Cytoplasm</location>
    </subcellularLocation>
</comment>
<comment type="pathway">
    <text evidence="8 9">Carbohydrate biosynthesis; gluconeogenesis.</text>
</comment>
<dbReference type="SUPFAM" id="SSF51351">
    <property type="entry name" value="Triosephosphate isomerase (TIM)"/>
    <property type="match status" value="1"/>
</dbReference>
<gene>
    <name evidence="8 10" type="primary">tpiA</name>
    <name evidence="10" type="ORF">ACFQ1E_17000</name>
</gene>
<feature type="active site" description="Electrophile" evidence="8">
    <location>
        <position position="92"/>
    </location>
</feature>
<comment type="catalytic activity">
    <reaction evidence="8 9">
        <text>D-glyceraldehyde 3-phosphate = dihydroxyacetone phosphate</text>
        <dbReference type="Rhea" id="RHEA:18585"/>
        <dbReference type="ChEBI" id="CHEBI:57642"/>
        <dbReference type="ChEBI" id="CHEBI:59776"/>
        <dbReference type="EC" id="5.3.1.1"/>
    </reaction>
</comment>
<dbReference type="EMBL" id="JBHTJG010000010">
    <property type="protein sequence ID" value="MFD0948044.1"/>
    <property type="molecule type" value="Genomic_DNA"/>
</dbReference>
<proteinExistence type="inferred from homology"/>
<dbReference type="InterPro" id="IPR000652">
    <property type="entry name" value="Triosephosphate_isomerase"/>
</dbReference>
<dbReference type="Gene3D" id="3.20.20.70">
    <property type="entry name" value="Aldolase class I"/>
    <property type="match status" value="1"/>
</dbReference>
<comment type="caution">
    <text evidence="10">The sequence shown here is derived from an EMBL/GenBank/DDBJ whole genome shotgun (WGS) entry which is preliminary data.</text>
</comment>
<comment type="catalytic activity">
    <reaction evidence="1">
        <text>L-erythrulose 1-phosphate = D-erythrulose 4-phosphate</text>
        <dbReference type="Rhea" id="RHEA:49588"/>
        <dbReference type="ChEBI" id="CHEBI:58002"/>
        <dbReference type="ChEBI" id="CHEBI:90796"/>
        <dbReference type="EC" id="5.3.1.33"/>
    </reaction>
</comment>
<evidence type="ECO:0000256" key="3">
    <source>
        <dbReference type="ARBA" id="ARBA00007422"/>
    </source>
</evidence>
<evidence type="ECO:0000256" key="2">
    <source>
        <dbReference type="ARBA" id="ARBA00004939"/>
    </source>
</evidence>
<dbReference type="InterPro" id="IPR013785">
    <property type="entry name" value="Aldolase_TIM"/>
</dbReference>
<comment type="similarity">
    <text evidence="3 8 9">Belongs to the triosephosphate isomerase family.</text>
</comment>
<feature type="active site" description="Proton acceptor" evidence="8">
    <location>
        <position position="162"/>
    </location>
</feature>
<organism evidence="10 11">
    <name type="scientific">Sphingomonas canadensis</name>
    <dbReference type="NCBI Taxonomy" id="1219257"/>
    <lineage>
        <taxon>Bacteria</taxon>
        <taxon>Pseudomonadati</taxon>
        <taxon>Pseudomonadota</taxon>
        <taxon>Alphaproteobacteria</taxon>
        <taxon>Sphingomonadales</taxon>
        <taxon>Sphingomonadaceae</taxon>
        <taxon>Sphingomonas</taxon>
    </lineage>
</organism>
<dbReference type="NCBIfam" id="TIGR00419">
    <property type="entry name" value="tim"/>
    <property type="match status" value="1"/>
</dbReference>
<dbReference type="RefSeq" id="WP_264945860.1">
    <property type="nucleotide sequence ID" value="NZ_JAPDRA010000010.1"/>
</dbReference>
<reference evidence="11" key="1">
    <citation type="journal article" date="2019" name="Int. J. Syst. Evol. Microbiol.">
        <title>The Global Catalogue of Microorganisms (GCM) 10K type strain sequencing project: providing services to taxonomists for standard genome sequencing and annotation.</title>
        <authorList>
            <consortium name="The Broad Institute Genomics Platform"/>
            <consortium name="The Broad Institute Genome Sequencing Center for Infectious Disease"/>
            <person name="Wu L."/>
            <person name="Ma J."/>
        </authorList>
    </citation>
    <scope>NUCLEOTIDE SEQUENCE [LARGE SCALE GENOMIC DNA]</scope>
    <source>
        <strain evidence="11">CCUG 62982</strain>
    </source>
</reference>
<evidence type="ECO:0000256" key="1">
    <source>
        <dbReference type="ARBA" id="ARBA00000148"/>
    </source>
</evidence>
<keyword evidence="11" id="KW-1185">Reference proteome</keyword>
<evidence type="ECO:0000313" key="11">
    <source>
        <dbReference type="Proteomes" id="UP001596977"/>
    </source>
</evidence>
<comment type="function">
    <text evidence="8">Involved in the gluconeogenesis. Catalyzes stereospecifically the conversion of dihydroxyacetone phosphate (DHAP) to D-glyceraldehyde-3-phosphate (G3P).</text>
</comment>
<feature type="binding site" evidence="8">
    <location>
        <position position="207"/>
    </location>
    <ligand>
        <name>substrate</name>
    </ligand>
</feature>
<dbReference type="Pfam" id="PF00121">
    <property type="entry name" value="TIM"/>
    <property type="match status" value="1"/>
</dbReference>
<name>A0ABW3HAG3_9SPHN</name>
<comment type="subunit">
    <text evidence="8 9">Homodimer.</text>
</comment>
<keyword evidence="4 8" id="KW-0312">Gluconeogenesis</keyword>